<proteinExistence type="predicted"/>
<name>A0A7J6S1J0_PEROL</name>
<evidence type="ECO:0000313" key="2">
    <source>
        <dbReference type="Proteomes" id="UP000574390"/>
    </source>
</evidence>
<gene>
    <name evidence="1" type="ORF">FOZ62_006281</name>
</gene>
<dbReference type="AlphaFoldDB" id="A0A7J6S1J0"/>
<protein>
    <submittedName>
        <fullName evidence="1">Uncharacterized protein</fullName>
    </submittedName>
</protein>
<reference evidence="1 2" key="1">
    <citation type="submission" date="2020-04" db="EMBL/GenBank/DDBJ databases">
        <title>Perkinsus olseni comparative genomics.</title>
        <authorList>
            <person name="Bogema D.R."/>
        </authorList>
    </citation>
    <scope>NUCLEOTIDE SEQUENCE [LARGE SCALE GENOMIC DNA]</scope>
    <source>
        <strain evidence="1">ATCC PRA-205</strain>
    </source>
</reference>
<organism evidence="1 2">
    <name type="scientific">Perkinsus olseni</name>
    <name type="common">Perkinsus atlanticus</name>
    <dbReference type="NCBI Taxonomy" id="32597"/>
    <lineage>
        <taxon>Eukaryota</taxon>
        <taxon>Sar</taxon>
        <taxon>Alveolata</taxon>
        <taxon>Perkinsozoa</taxon>
        <taxon>Perkinsea</taxon>
        <taxon>Perkinsida</taxon>
        <taxon>Perkinsidae</taxon>
        <taxon>Perkinsus</taxon>
    </lineage>
</organism>
<dbReference type="EMBL" id="JABANM010017998">
    <property type="protein sequence ID" value="KAF4726824.1"/>
    <property type="molecule type" value="Genomic_DNA"/>
</dbReference>
<evidence type="ECO:0000313" key="1">
    <source>
        <dbReference type="EMBL" id="KAF4726824.1"/>
    </source>
</evidence>
<sequence>MDLTARTEHLLTRVLRVTLDPEAAAAHKDLDLVTVEGTTGPIRVDILDEVFVARLSQLNTLGAQLSYMVGVYNRIEDEANRSYRGDLQDKIHEAV</sequence>
<comment type="caution">
    <text evidence="1">The sequence shown here is derived from an EMBL/GenBank/DDBJ whole genome shotgun (WGS) entry which is preliminary data.</text>
</comment>
<accession>A0A7J6S1J0</accession>
<feature type="non-terminal residue" evidence="1">
    <location>
        <position position="1"/>
    </location>
</feature>
<dbReference type="Proteomes" id="UP000574390">
    <property type="component" value="Unassembled WGS sequence"/>
</dbReference>